<dbReference type="RefSeq" id="WP_025640466.1">
    <property type="nucleotide sequence ID" value="NZ_LT669839.1"/>
</dbReference>
<feature type="domain" description="DnaB/C C-terminal" evidence="3">
    <location>
        <begin position="145"/>
        <end position="218"/>
    </location>
</feature>
<accession>A0A1M4PKN2</accession>
<protein>
    <submittedName>
        <fullName evidence="4">DnaD and phage-associated region</fullName>
    </submittedName>
</protein>
<dbReference type="AlphaFoldDB" id="A0A1M4PKN2"/>
<evidence type="ECO:0000313" key="5">
    <source>
        <dbReference type="Proteomes" id="UP000245423"/>
    </source>
</evidence>
<evidence type="ECO:0000256" key="1">
    <source>
        <dbReference type="ARBA" id="ARBA00093462"/>
    </source>
</evidence>
<dbReference type="NCBIfam" id="TIGR01446">
    <property type="entry name" value="DnaD_dom"/>
    <property type="match status" value="2"/>
</dbReference>
<organism evidence="4 5">
    <name type="scientific">[Clostridium] ultunense Esp</name>
    <dbReference type="NCBI Taxonomy" id="1288971"/>
    <lineage>
        <taxon>Bacteria</taxon>
        <taxon>Bacillati</taxon>
        <taxon>Bacillota</taxon>
        <taxon>Tissierellia</taxon>
        <taxon>Tissierellales</taxon>
        <taxon>Tepidimicrobiaceae</taxon>
        <taxon>Schnuerera</taxon>
    </lineage>
</organism>
<dbReference type="InterPro" id="IPR006343">
    <property type="entry name" value="DnaB/C_C"/>
</dbReference>
<dbReference type="InterPro" id="IPR034829">
    <property type="entry name" value="DnaD-like_sf"/>
</dbReference>
<dbReference type="PIRSF" id="PIRSF033722">
    <property type="entry name" value="DnaD_CA_C3587_prd"/>
    <property type="match status" value="1"/>
</dbReference>
<dbReference type="Pfam" id="PF07261">
    <property type="entry name" value="DnaB_2"/>
    <property type="match status" value="2"/>
</dbReference>
<proteinExistence type="inferred from homology"/>
<sequence length="364" mass="43394">MSFIIETTDIDLGDTPIENIFINDFMPMANGTYVKVYLLGYKYAYDRDGTIEVNNKTIAKHLDIPLSDVLNAWDFWESKGIIKKIFIDKDNKFNYKVKFLNLKQLYIKNNYKPINIEEEMATKSYICSVEDLVDANQIPAINEMFNQIDYIMRRQLVPNEKQKVLEWIYNYNMNPDIIVKAFFYGIEKKGKRNINYVGGIVRNWYDQGITNVEALQEHFKETDEKYFRYDQVMKYLGYGNRLPSVGEMKVIDKWFEEYKFTMEIVLRGCENSKKTSNPSINYIDGILTSWYHKGIKTVDEIEEKDRPSEKKDTKYNKADKRPRTTRTKFHNFQQRTSNYTAEQLEEIVRRKREEYYFKTKGESK</sequence>
<feature type="domain" description="DnaB/C C-terminal" evidence="3">
    <location>
        <begin position="240"/>
        <end position="304"/>
    </location>
</feature>
<evidence type="ECO:0000256" key="2">
    <source>
        <dbReference type="SAM" id="MobiDB-lite"/>
    </source>
</evidence>
<dbReference type="InterPro" id="IPR053162">
    <property type="entry name" value="DnaD"/>
</dbReference>
<dbReference type="SUPFAM" id="SSF158499">
    <property type="entry name" value="DnaD domain-like"/>
    <property type="match status" value="2"/>
</dbReference>
<evidence type="ECO:0000313" key="4">
    <source>
        <dbReference type="EMBL" id="SHD76038.1"/>
    </source>
</evidence>
<feature type="compositionally biased region" description="Basic and acidic residues" evidence="2">
    <location>
        <begin position="302"/>
        <end position="322"/>
    </location>
</feature>
<keyword evidence="5" id="KW-1185">Reference proteome</keyword>
<dbReference type="InterPro" id="IPR017019">
    <property type="entry name" value="DNA_replication_prd_bac"/>
</dbReference>
<dbReference type="Proteomes" id="UP000245423">
    <property type="component" value="Chromosome 1"/>
</dbReference>
<gene>
    <name evidence="4" type="ORF">CUESP1_0654</name>
</gene>
<feature type="region of interest" description="Disordered" evidence="2">
    <location>
        <begin position="302"/>
        <end position="329"/>
    </location>
</feature>
<comment type="similarity">
    <text evidence="1">Belongs to the DnaB/DnaD family.</text>
</comment>
<evidence type="ECO:0000259" key="3">
    <source>
        <dbReference type="Pfam" id="PF07261"/>
    </source>
</evidence>
<dbReference type="PANTHER" id="PTHR37293">
    <property type="entry name" value="PHAGE REPLICATION PROTEIN-RELATED"/>
    <property type="match status" value="1"/>
</dbReference>
<dbReference type="PANTHER" id="PTHR37293:SF5">
    <property type="entry name" value="DNA REPLICATION PROTEIN"/>
    <property type="match status" value="1"/>
</dbReference>
<dbReference type="OrthoDB" id="1652900at2"/>
<name>A0A1M4PKN2_9FIRM</name>
<dbReference type="Gene3D" id="1.10.10.630">
    <property type="entry name" value="DnaD domain-like"/>
    <property type="match status" value="2"/>
</dbReference>
<reference evidence="4 5" key="1">
    <citation type="submission" date="2016-11" db="EMBL/GenBank/DDBJ databases">
        <authorList>
            <person name="Manzoor S."/>
        </authorList>
    </citation>
    <scope>NUCLEOTIDE SEQUENCE [LARGE SCALE GENOMIC DNA]</scope>
    <source>
        <strain evidence="4">Clostridium ultunense strain Esp</strain>
    </source>
</reference>
<dbReference type="EMBL" id="LT669839">
    <property type="protein sequence ID" value="SHD76038.1"/>
    <property type="molecule type" value="Genomic_DNA"/>
</dbReference>